<protein>
    <submittedName>
        <fullName evidence="2">Uncharacterized protein</fullName>
    </submittedName>
</protein>
<feature type="compositionally biased region" description="Basic residues" evidence="1">
    <location>
        <begin position="19"/>
        <end position="28"/>
    </location>
</feature>
<gene>
    <name evidence="2" type="ORF">FOMPIDRAFT_95971</name>
</gene>
<feature type="compositionally biased region" description="Polar residues" evidence="1">
    <location>
        <begin position="1"/>
        <end position="11"/>
    </location>
</feature>
<feature type="compositionally biased region" description="Basic and acidic residues" evidence="1">
    <location>
        <begin position="83"/>
        <end position="105"/>
    </location>
</feature>
<dbReference type="OrthoDB" id="10539606at2759"/>
<feature type="compositionally biased region" description="Basic residues" evidence="1">
    <location>
        <begin position="194"/>
        <end position="205"/>
    </location>
</feature>
<organism evidence="2 3">
    <name type="scientific">Fomitopsis schrenkii</name>
    <name type="common">Brown rot fungus</name>
    <dbReference type="NCBI Taxonomy" id="2126942"/>
    <lineage>
        <taxon>Eukaryota</taxon>
        <taxon>Fungi</taxon>
        <taxon>Dikarya</taxon>
        <taxon>Basidiomycota</taxon>
        <taxon>Agaricomycotina</taxon>
        <taxon>Agaricomycetes</taxon>
        <taxon>Polyporales</taxon>
        <taxon>Fomitopsis</taxon>
    </lineage>
</organism>
<proteinExistence type="predicted"/>
<dbReference type="EMBL" id="KE504179">
    <property type="protein sequence ID" value="EPS97155.1"/>
    <property type="molecule type" value="Genomic_DNA"/>
</dbReference>
<evidence type="ECO:0000256" key="1">
    <source>
        <dbReference type="SAM" id="MobiDB-lite"/>
    </source>
</evidence>
<dbReference type="Proteomes" id="UP000015241">
    <property type="component" value="Unassembled WGS sequence"/>
</dbReference>
<dbReference type="HOGENOM" id="CLU_918403_0_0_1"/>
<name>S8F635_FOMSC</name>
<accession>S8F635</accession>
<evidence type="ECO:0000313" key="3">
    <source>
        <dbReference type="Proteomes" id="UP000015241"/>
    </source>
</evidence>
<feature type="region of interest" description="Disordered" evidence="1">
    <location>
        <begin position="233"/>
        <end position="278"/>
    </location>
</feature>
<dbReference type="STRING" id="743788.S8F635"/>
<dbReference type="AlphaFoldDB" id="S8F635"/>
<keyword evidence="3" id="KW-1185">Reference proteome</keyword>
<evidence type="ECO:0000313" key="2">
    <source>
        <dbReference type="EMBL" id="EPS97155.1"/>
    </source>
</evidence>
<sequence>MVDETLSTVQELTRERAQIQKKHGTKRPRSSEEAAFKVQRVNIDRREPLSSIRNHGVERGGGRTVTEAKDQRRTRGVGAPSRGHGDAGVDQDARPSANAREERIRVLPGHPVVTTGFNERQNPPLPRNTWPSQATPPGLAMPPPPVAFASQPHVQLTPPADDPPPRSCRGPAPTAAAGPSQPLMPPPRPVQTVGKKKALGMRPNRKGGSPTCSQPFKTPLLAKTAACAGGQTAAPVPPKLPTTRVSTAKSAAPITPEDTPPRVKPCEGGGGDEDEEMKDADSSINYSFDELDQETLLACSIYD</sequence>
<feature type="region of interest" description="Disordered" evidence="1">
    <location>
        <begin position="1"/>
        <end position="216"/>
    </location>
</feature>
<dbReference type="InParanoid" id="S8F635"/>
<feature type="compositionally biased region" description="Basic and acidic residues" evidence="1">
    <location>
        <begin position="55"/>
        <end position="73"/>
    </location>
</feature>
<reference evidence="2 3" key="1">
    <citation type="journal article" date="2012" name="Science">
        <title>The Paleozoic origin of enzymatic lignin decomposition reconstructed from 31 fungal genomes.</title>
        <authorList>
            <person name="Floudas D."/>
            <person name="Binder M."/>
            <person name="Riley R."/>
            <person name="Barry K."/>
            <person name="Blanchette R.A."/>
            <person name="Henrissat B."/>
            <person name="Martinez A.T."/>
            <person name="Otillar R."/>
            <person name="Spatafora J.W."/>
            <person name="Yadav J.S."/>
            <person name="Aerts A."/>
            <person name="Benoit I."/>
            <person name="Boyd A."/>
            <person name="Carlson A."/>
            <person name="Copeland A."/>
            <person name="Coutinho P.M."/>
            <person name="de Vries R.P."/>
            <person name="Ferreira P."/>
            <person name="Findley K."/>
            <person name="Foster B."/>
            <person name="Gaskell J."/>
            <person name="Glotzer D."/>
            <person name="Gorecki P."/>
            <person name="Heitman J."/>
            <person name="Hesse C."/>
            <person name="Hori C."/>
            <person name="Igarashi K."/>
            <person name="Jurgens J.A."/>
            <person name="Kallen N."/>
            <person name="Kersten P."/>
            <person name="Kohler A."/>
            <person name="Kuees U."/>
            <person name="Kumar T.K.A."/>
            <person name="Kuo A."/>
            <person name="LaButti K."/>
            <person name="Larrondo L.F."/>
            <person name="Lindquist E."/>
            <person name="Ling A."/>
            <person name="Lombard V."/>
            <person name="Lucas S."/>
            <person name="Lundell T."/>
            <person name="Martin R."/>
            <person name="McLaughlin D.J."/>
            <person name="Morgenstern I."/>
            <person name="Morin E."/>
            <person name="Murat C."/>
            <person name="Nagy L.G."/>
            <person name="Nolan M."/>
            <person name="Ohm R.A."/>
            <person name="Patyshakuliyeva A."/>
            <person name="Rokas A."/>
            <person name="Ruiz-Duenas F.J."/>
            <person name="Sabat G."/>
            <person name="Salamov A."/>
            <person name="Samejima M."/>
            <person name="Schmutz J."/>
            <person name="Slot J.C."/>
            <person name="St John F."/>
            <person name="Stenlid J."/>
            <person name="Sun H."/>
            <person name="Sun S."/>
            <person name="Syed K."/>
            <person name="Tsang A."/>
            <person name="Wiebenga A."/>
            <person name="Young D."/>
            <person name="Pisabarro A."/>
            <person name="Eastwood D.C."/>
            <person name="Martin F."/>
            <person name="Cullen D."/>
            <person name="Grigoriev I.V."/>
            <person name="Hibbett D.S."/>
        </authorList>
    </citation>
    <scope>NUCLEOTIDE SEQUENCE</scope>
    <source>
        <strain evidence="3">FP-58527</strain>
    </source>
</reference>